<reference evidence="3 4" key="1">
    <citation type="submission" date="2019-06" db="EMBL/GenBank/DDBJ databases">
        <title>Persicimonas caeni gen. nov., sp. nov., a predatory bacterium isolated from solar saltern.</title>
        <authorList>
            <person name="Wang S."/>
        </authorList>
    </citation>
    <scope>NUCLEOTIDE SEQUENCE [LARGE SCALE GENOMIC DNA]</scope>
    <source>
        <strain evidence="3 4">YN101</strain>
    </source>
</reference>
<protein>
    <recommendedName>
        <fullName evidence="2">Putative glutamine amidotransferase domain-containing protein</fullName>
    </recommendedName>
</protein>
<dbReference type="RefSeq" id="WP_141196218.1">
    <property type="nucleotide sequence ID" value="NZ_CP041186.1"/>
</dbReference>
<organism evidence="3 4">
    <name type="scientific">Persicimonas caeni</name>
    <dbReference type="NCBI Taxonomy" id="2292766"/>
    <lineage>
        <taxon>Bacteria</taxon>
        <taxon>Deltaproteobacteria</taxon>
        <taxon>Bradymonadales</taxon>
        <taxon>Bradymonadaceae</taxon>
        <taxon>Persicimonas</taxon>
    </lineage>
</organism>
<dbReference type="Gene3D" id="3.40.50.880">
    <property type="match status" value="1"/>
</dbReference>
<dbReference type="InterPro" id="IPR010768">
    <property type="entry name" value="GATase1-like"/>
</dbReference>
<accession>A0A5B8XYF4</accession>
<evidence type="ECO:0000256" key="1">
    <source>
        <dbReference type="SAM" id="Phobius"/>
    </source>
</evidence>
<feature type="transmembrane region" description="Helical" evidence="1">
    <location>
        <begin position="53"/>
        <end position="72"/>
    </location>
</feature>
<sequence length="779" mass="86976">MFDFGDYNAGDLLWLGDWSPTWVAILAILGVVVIGISAYDLRNLAAHRRWTLVGLRGIVYAVAVMLLLEPAIDLKHISKVKNDVAVLVDTSRSMGLKAGEDADETRFDRASAALDEMKPLFERTKEDHNFHFYAFGDDVRPSSRNALAGARPNEDASDLTGAIEKMREELDVENLGGVVVVSDGIDTGAIGRRIKRGEDVDEATLDLLEELDSPVNTLAAASEEGLRDVAVARVLHDDFAFVHNKVSIDVDLQVVGMEATTFPVQLRREGELLQTRQVSITPDKTDYKVSFELVPERIGKEIYTVSVPEFSGEVLTENNISHFLLNVIRDKIRVLQVVGRPSWDERFLRRHLKKNPNYDLISFFILRTDQNVQLVPNDELSLIPFPTRELFEEELGSFDLVIFQNFNFGPYNMRHYLSRIAGFVKDGGGFIMTGGELSFASGGYARTPIEDILPVYLPPVGQSDSVIDLEHFRPNLTKAGLHHPITQLAFDPQSNVKIWSELPKMRGTNIVTGAKPDATVLATHPNLTFNGKPMPVVAVSEKGDGRVMSLTSDSTWRWAFENVGSGGTNREYQVFWNSAIRWLIKDPELKLIDVEVPEDVHAPGEPLDVTVRISNPDYTPAKNTKGVLKVLRRPLSEPRAEELPAQELVETIEFHTDHSGEAAVSVPVSQTGVYELVAQASTKAGELNDRDIFLSVPDVNEFRQIIPRDKLLASLAEASGGHHAVLPDFEASSLRFEPPSYVKVNRRKVIQLWDSFVLFFVILGLLGTEWTLRRHWGRM</sequence>
<dbReference type="CDD" id="cd00198">
    <property type="entry name" value="vWFA"/>
    <property type="match status" value="1"/>
</dbReference>
<dbReference type="Gene3D" id="3.40.50.410">
    <property type="entry name" value="von Willebrand factor, type A domain"/>
    <property type="match status" value="1"/>
</dbReference>
<keyword evidence="1" id="KW-0812">Transmembrane</keyword>
<evidence type="ECO:0000313" key="3">
    <source>
        <dbReference type="EMBL" id="QDG49721.1"/>
    </source>
</evidence>
<keyword evidence="1" id="KW-0472">Membrane</keyword>
<keyword evidence="1" id="KW-1133">Transmembrane helix</keyword>
<dbReference type="EMBL" id="CP041186">
    <property type="protein sequence ID" value="QDG49721.1"/>
    <property type="molecule type" value="Genomic_DNA"/>
</dbReference>
<evidence type="ECO:0000313" key="4">
    <source>
        <dbReference type="Proteomes" id="UP000315995"/>
    </source>
</evidence>
<proteinExistence type="predicted"/>
<name>A0A4Y6PN45_PERCE</name>
<dbReference type="AlphaFoldDB" id="A0A4Y6PN45"/>
<dbReference type="Pfam" id="PF07090">
    <property type="entry name" value="GATase1_like"/>
    <property type="match status" value="1"/>
</dbReference>
<dbReference type="SUPFAM" id="SSF52317">
    <property type="entry name" value="Class I glutamine amidotransferase-like"/>
    <property type="match status" value="1"/>
</dbReference>
<feature type="transmembrane region" description="Helical" evidence="1">
    <location>
        <begin position="752"/>
        <end position="772"/>
    </location>
</feature>
<dbReference type="OrthoDB" id="9769144at2"/>
<keyword evidence="4" id="KW-1185">Reference proteome</keyword>
<feature type="domain" description="Putative glutamine amidotransferase" evidence="2">
    <location>
        <begin position="415"/>
        <end position="583"/>
    </location>
</feature>
<dbReference type="PANTHER" id="PTHR37947:SF1">
    <property type="entry name" value="BLL2462 PROTEIN"/>
    <property type="match status" value="1"/>
</dbReference>
<dbReference type="PANTHER" id="PTHR37947">
    <property type="entry name" value="BLL2462 PROTEIN"/>
    <property type="match status" value="1"/>
</dbReference>
<dbReference type="InterPro" id="IPR029062">
    <property type="entry name" value="Class_I_gatase-like"/>
</dbReference>
<dbReference type="SUPFAM" id="SSF53300">
    <property type="entry name" value="vWA-like"/>
    <property type="match status" value="1"/>
</dbReference>
<accession>A0A4Y6PN45</accession>
<dbReference type="InterPro" id="IPR036465">
    <property type="entry name" value="vWFA_dom_sf"/>
</dbReference>
<gene>
    <name evidence="3" type="ORF">FIV42_02885</name>
</gene>
<dbReference type="Proteomes" id="UP000315995">
    <property type="component" value="Chromosome"/>
</dbReference>
<feature type="transmembrane region" description="Helical" evidence="1">
    <location>
        <begin position="20"/>
        <end position="41"/>
    </location>
</feature>
<evidence type="ECO:0000259" key="2">
    <source>
        <dbReference type="Pfam" id="PF07090"/>
    </source>
</evidence>